<proteinExistence type="predicted"/>
<gene>
    <name evidence="2" type="ORF">M427DRAFT_44271</name>
</gene>
<feature type="region of interest" description="Disordered" evidence="1">
    <location>
        <begin position="448"/>
        <end position="486"/>
    </location>
</feature>
<accession>A0A139AGS3</accession>
<feature type="compositionally biased region" description="Low complexity" evidence="1">
    <location>
        <begin position="462"/>
        <end position="477"/>
    </location>
</feature>
<feature type="region of interest" description="Disordered" evidence="1">
    <location>
        <begin position="1"/>
        <end position="31"/>
    </location>
</feature>
<evidence type="ECO:0000256" key="1">
    <source>
        <dbReference type="SAM" id="MobiDB-lite"/>
    </source>
</evidence>
<keyword evidence="3" id="KW-1185">Reference proteome</keyword>
<reference evidence="2 3" key="1">
    <citation type="journal article" date="2015" name="Genome Biol. Evol.">
        <title>Phylogenomic analyses indicate that early fungi evolved digesting cell walls of algal ancestors of land plants.</title>
        <authorList>
            <person name="Chang Y."/>
            <person name="Wang S."/>
            <person name="Sekimoto S."/>
            <person name="Aerts A.L."/>
            <person name="Choi C."/>
            <person name="Clum A."/>
            <person name="LaButti K.M."/>
            <person name="Lindquist E.A."/>
            <person name="Yee Ngan C."/>
            <person name="Ohm R.A."/>
            <person name="Salamov A.A."/>
            <person name="Grigoriev I.V."/>
            <person name="Spatafora J.W."/>
            <person name="Berbee M.L."/>
        </authorList>
    </citation>
    <scope>NUCLEOTIDE SEQUENCE [LARGE SCALE GENOMIC DNA]</scope>
    <source>
        <strain evidence="2 3">JEL478</strain>
    </source>
</reference>
<organism evidence="2 3">
    <name type="scientific">Gonapodya prolifera (strain JEL478)</name>
    <name type="common">Monoblepharis prolifera</name>
    <dbReference type="NCBI Taxonomy" id="1344416"/>
    <lineage>
        <taxon>Eukaryota</taxon>
        <taxon>Fungi</taxon>
        <taxon>Fungi incertae sedis</taxon>
        <taxon>Chytridiomycota</taxon>
        <taxon>Chytridiomycota incertae sedis</taxon>
        <taxon>Monoblepharidomycetes</taxon>
        <taxon>Monoblepharidales</taxon>
        <taxon>Gonapodyaceae</taxon>
        <taxon>Gonapodya</taxon>
    </lineage>
</organism>
<sequence length="710" mass="77457">MRFFSIPSFRGHRASAQGPQANKPNKQTPLTGFCKTGIASFHAIRPTRASRKGAADESSVSVAPKLTEQDQDSLDKATKSETAPGLFKSITKMIEMAGSALKKHPKQSVSIKRAGDGPQPVHGFQHGKVKDDDLPLTFYGASDIRDNEMSKKESIGVPGAENANTIESVIVTVSGMMHKGDSIAFRGVTISDSIRSITVMPSDVIEVATSTEMVKAVMNRTSKENTDHMSSINLGEVATTSTVLDMNSQDVINKAEPGVTRNELTPTGQIVIIGGEATQAQPCSSGCDSGNAVLLLCDQGVVYQNETEIRQSMKHEMSEDPPVSPQAAREPLLDMAWDLELFRTLRLDSSGRLVDPLTNVDYTPKVWQQVLYYLAESKDAKNGGPAPPVSAFATRGTVLGADCWVTSFGVDPSGVWEVKLAIHGDVTLEPFKSPFGATNLIGGLRQTSSDQDSIYSESENEISTVSDDTSSGSVIGSDADQDGLDQGSLSTVESPNFNDTLALATQSDELDDTRLSEDGCISADANAVENRKPLGWWIAENPVDLPVREKRSKQIEHQDSPTPLGGCTEGSEHEATTTLTAARVLEQARSKLEALRGRKVRPPGVRWSKSYNERRTEYMHCFHIKYKLPLSSVVPIEQLARRGGWRRTAMSSTLRLLNTLERQGKRILGLTSNQPVVPHFPAPMFGRRVAQLRTRFDDRQIRFPSHLLRR</sequence>
<dbReference type="AlphaFoldDB" id="A0A139AGS3"/>
<feature type="compositionally biased region" description="Polar residues" evidence="1">
    <location>
        <begin position="448"/>
        <end position="457"/>
    </location>
</feature>
<evidence type="ECO:0000313" key="2">
    <source>
        <dbReference type="EMBL" id="KXS15645.1"/>
    </source>
</evidence>
<evidence type="ECO:0000313" key="3">
    <source>
        <dbReference type="Proteomes" id="UP000070544"/>
    </source>
</evidence>
<dbReference type="Proteomes" id="UP000070544">
    <property type="component" value="Unassembled WGS sequence"/>
</dbReference>
<name>A0A139AGS3_GONPJ</name>
<feature type="compositionally biased region" description="Polar residues" evidence="1">
    <location>
        <begin position="17"/>
        <end position="30"/>
    </location>
</feature>
<feature type="region of interest" description="Disordered" evidence="1">
    <location>
        <begin position="48"/>
        <end position="80"/>
    </location>
</feature>
<protein>
    <submittedName>
        <fullName evidence="2">Uncharacterized protein</fullName>
    </submittedName>
</protein>
<dbReference type="EMBL" id="KQ965760">
    <property type="protein sequence ID" value="KXS15645.1"/>
    <property type="molecule type" value="Genomic_DNA"/>
</dbReference>
<feature type="region of interest" description="Disordered" evidence="1">
    <location>
        <begin position="553"/>
        <end position="575"/>
    </location>
</feature>